<evidence type="ECO:0000256" key="7">
    <source>
        <dbReference type="ARBA" id="ARBA00023077"/>
    </source>
</evidence>
<proteinExistence type="inferred from homology"/>
<keyword evidence="9 16" id="KW-0675">Receptor</keyword>
<dbReference type="STRING" id="279113.CPter91_1643"/>
<comment type="subcellular location">
    <subcellularLocation>
        <location evidence="1 11">Cell outer membrane</location>
        <topology evidence="1 11">Multi-pass membrane protein</topology>
    </subcellularLocation>
</comment>
<keyword evidence="7 12" id="KW-0798">TonB box</keyword>
<dbReference type="Pfam" id="PF00593">
    <property type="entry name" value="TonB_dep_Rec_b-barrel"/>
    <property type="match status" value="1"/>
</dbReference>
<dbReference type="InterPro" id="IPR000531">
    <property type="entry name" value="Beta-barrel_TonB"/>
</dbReference>
<feature type="domain" description="TonB-dependent receptor plug" evidence="15">
    <location>
        <begin position="68"/>
        <end position="187"/>
    </location>
</feature>
<dbReference type="CDD" id="cd01347">
    <property type="entry name" value="ligand_gated_channel"/>
    <property type="match status" value="1"/>
</dbReference>
<dbReference type="PANTHER" id="PTHR30069:SF29">
    <property type="entry name" value="HEMOGLOBIN AND HEMOGLOBIN-HAPTOGLOBIN-BINDING PROTEIN 1-RELATED"/>
    <property type="match status" value="1"/>
</dbReference>
<accession>A0A127Q1V1</accession>
<dbReference type="RefSeq" id="WP_236905972.1">
    <property type="nucleotide sequence ID" value="NZ_CP013234.1"/>
</dbReference>
<evidence type="ECO:0000259" key="14">
    <source>
        <dbReference type="Pfam" id="PF00593"/>
    </source>
</evidence>
<dbReference type="SUPFAM" id="SSF56935">
    <property type="entry name" value="Porins"/>
    <property type="match status" value="1"/>
</dbReference>
<evidence type="ECO:0000256" key="5">
    <source>
        <dbReference type="ARBA" id="ARBA00022692"/>
    </source>
</evidence>
<evidence type="ECO:0000256" key="10">
    <source>
        <dbReference type="ARBA" id="ARBA00023237"/>
    </source>
</evidence>
<dbReference type="GO" id="GO:0044718">
    <property type="term" value="P:siderophore transmembrane transport"/>
    <property type="evidence" value="ECO:0007669"/>
    <property type="project" value="TreeGrafter"/>
</dbReference>
<evidence type="ECO:0000256" key="9">
    <source>
        <dbReference type="ARBA" id="ARBA00023170"/>
    </source>
</evidence>
<evidence type="ECO:0000256" key="6">
    <source>
        <dbReference type="ARBA" id="ARBA00022729"/>
    </source>
</evidence>
<dbReference type="GO" id="GO:0015344">
    <property type="term" value="F:siderophore uptake transmembrane transporter activity"/>
    <property type="evidence" value="ECO:0007669"/>
    <property type="project" value="TreeGrafter"/>
</dbReference>
<keyword evidence="8 11" id="KW-0472">Membrane</keyword>
<keyword evidence="6 13" id="KW-0732">Signal</keyword>
<dbReference type="InterPro" id="IPR011276">
    <property type="entry name" value="TonB_haem/Hb_rcpt"/>
</dbReference>
<sequence length="753" mass="82086">MPNSHSNRPAAPALRRLPAAVHFAILAMCAASAPAFANQPLALAGNHAAAHQLDEISVTATRSETAVAQTPSSISVISADTIEEQQPRDVKDLLRYEPGVTVRRGPYRPTSAATAGGRGGNEGINIRGLEGNRILLMEDGIRLPSSFSFGPLEAGRGDYVEMDMYKRVEILRGPASAMYGSDGLTGAVNFITKDPADFLKIFNKPTYFSIKPTYDSTDGSTSTTAVAAFGGERFEGLLIANKRDGHEVDTKGTRNITGLNRDTANPQNIHGNALLGKLVFKASAQDTFTAAISHQEQKTDSDVLSAVTQSTRALRANDKLERNRYSIDYNFKDGDNRYFQSAHAQLYFQEAKTNQFSYEQRFPAVGRTRANTYQERTVGGSAQAESSFATGSLEHKLVYGFDLSTAHIEGLRDGTVPGVGESPFPNKAFPTTDYTLFGAFLQDEFRLSQNSPLSITPGLRFDGYRLTPQKNDPSYTGKPTDSSGNAVSPRLALMYEISPALLPYVQYARGFRTPTPDQVNNSFGNPIYGYATIGNPDLKPETSNTFELGLRGKLSGGENVLRYSMAAFTGRYSNFISQEVVSGSGRPFVDPLIYQYVNRAKARISGAEARIDWQLANGIGVKAGMAYTKGHTEGADGSSTPLDTVNPFMAVLGLRYEPSEVWYGQADVIYQSAKRRSEMSKQTDFAPPAAFVMDLRGGYNISKNVALYAGIHNLLNRQYWNWSDVRGLADNSSVKNAYTAPGRSFNVGLKFQY</sequence>
<dbReference type="GO" id="GO:0009279">
    <property type="term" value="C:cell outer membrane"/>
    <property type="evidence" value="ECO:0007669"/>
    <property type="project" value="UniProtKB-SubCell"/>
</dbReference>
<keyword evidence="3 11" id="KW-0813">Transport</keyword>
<evidence type="ECO:0000259" key="15">
    <source>
        <dbReference type="Pfam" id="PF07715"/>
    </source>
</evidence>
<name>A0A127Q1V1_9BURK</name>
<dbReference type="Gene3D" id="2.40.170.20">
    <property type="entry name" value="TonB-dependent receptor, beta-barrel domain"/>
    <property type="match status" value="1"/>
</dbReference>
<evidence type="ECO:0000256" key="11">
    <source>
        <dbReference type="PROSITE-ProRule" id="PRU01360"/>
    </source>
</evidence>
<feature type="chain" id="PRO_5007277422" evidence="13">
    <location>
        <begin position="38"/>
        <end position="753"/>
    </location>
</feature>
<dbReference type="Gene3D" id="2.170.130.10">
    <property type="entry name" value="TonB-dependent receptor, plug domain"/>
    <property type="match status" value="1"/>
</dbReference>
<dbReference type="InterPro" id="IPR012910">
    <property type="entry name" value="Plug_dom"/>
</dbReference>
<keyword evidence="5 11" id="KW-0812">Transmembrane</keyword>
<dbReference type="Proteomes" id="UP000074561">
    <property type="component" value="Chromosome"/>
</dbReference>
<evidence type="ECO:0000256" key="4">
    <source>
        <dbReference type="ARBA" id="ARBA00022452"/>
    </source>
</evidence>
<dbReference type="NCBIfam" id="TIGR01785">
    <property type="entry name" value="TonB-hemin"/>
    <property type="match status" value="1"/>
</dbReference>
<dbReference type="KEGG" id="cpra:CPter91_1643"/>
<evidence type="ECO:0000256" key="2">
    <source>
        <dbReference type="ARBA" id="ARBA00009810"/>
    </source>
</evidence>
<dbReference type="PANTHER" id="PTHR30069">
    <property type="entry name" value="TONB-DEPENDENT OUTER MEMBRANE RECEPTOR"/>
    <property type="match status" value="1"/>
</dbReference>
<evidence type="ECO:0000313" key="16">
    <source>
        <dbReference type="EMBL" id="AMP04019.1"/>
    </source>
</evidence>
<comment type="similarity">
    <text evidence="2 11 12">Belongs to the TonB-dependent receptor family.</text>
</comment>
<dbReference type="Pfam" id="PF07715">
    <property type="entry name" value="Plug"/>
    <property type="match status" value="1"/>
</dbReference>
<dbReference type="InterPro" id="IPR036942">
    <property type="entry name" value="Beta-barrel_TonB_sf"/>
</dbReference>
<dbReference type="InterPro" id="IPR039426">
    <property type="entry name" value="TonB-dep_rcpt-like"/>
</dbReference>
<organism evidence="16 17">
    <name type="scientific">Collimonas pratensis</name>
    <dbReference type="NCBI Taxonomy" id="279113"/>
    <lineage>
        <taxon>Bacteria</taxon>
        <taxon>Pseudomonadati</taxon>
        <taxon>Pseudomonadota</taxon>
        <taxon>Betaproteobacteria</taxon>
        <taxon>Burkholderiales</taxon>
        <taxon>Oxalobacteraceae</taxon>
        <taxon>Collimonas</taxon>
    </lineage>
</organism>
<dbReference type="EMBL" id="CP013234">
    <property type="protein sequence ID" value="AMP04019.1"/>
    <property type="molecule type" value="Genomic_DNA"/>
</dbReference>
<protein>
    <submittedName>
        <fullName evidence="16">TonB-dependent hemoglobin/transferrin/lactoferrin receptor family protein</fullName>
    </submittedName>
</protein>
<feature type="signal peptide" evidence="13">
    <location>
        <begin position="1"/>
        <end position="37"/>
    </location>
</feature>
<dbReference type="PROSITE" id="PS52016">
    <property type="entry name" value="TONB_DEPENDENT_REC_3"/>
    <property type="match status" value="1"/>
</dbReference>
<gene>
    <name evidence="16" type="primary">huvA</name>
    <name evidence="16" type="ORF">CPter91_1643</name>
</gene>
<reference evidence="16 17" key="1">
    <citation type="submission" date="2015-11" db="EMBL/GenBank/DDBJ databases">
        <title>Exploring the genomic traits of fungus-feeding bacterial genus Collimonas.</title>
        <authorList>
            <person name="Song C."/>
            <person name="Schmidt R."/>
            <person name="de Jager V."/>
            <person name="Krzyzanowska D."/>
            <person name="Jongedijk E."/>
            <person name="Cankar K."/>
            <person name="Beekwilder J."/>
            <person name="van Veen A."/>
            <person name="de Boer W."/>
            <person name="van Veen J.A."/>
            <person name="Garbeva P."/>
        </authorList>
    </citation>
    <scope>NUCLEOTIDE SEQUENCE [LARGE SCALE GENOMIC DNA]</scope>
    <source>
        <strain evidence="16 17">Ter91</strain>
    </source>
</reference>
<dbReference type="GO" id="GO:0015232">
    <property type="term" value="F:heme transmembrane transporter activity"/>
    <property type="evidence" value="ECO:0007669"/>
    <property type="project" value="InterPro"/>
</dbReference>
<dbReference type="InterPro" id="IPR010949">
    <property type="entry name" value="TonB_Hb/transfer/lactofer_rcpt"/>
</dbReference>
<dbReference type="AlphaFoldDB" id="A0A127Q1V1"/>
<evidence type="ECO:0000256" key="1">
    <source>
        <dbReference type="ARBA" id="ARBA00004571"/>
    </source>
</evidence>
<evidence type="ECO:0000256" key="13">
    <source>
        <dbReference type="SAM" id="SignalP"/>
    </source>
</evidence>
<dbReference type="InterPro" id="IPR037066">
    <property type="entry name" value="Plug_dom_sf"/>
</dbReference>
<evidence type="ECO:0000256" key="8">
    <source>
        <dbReference type="ARBA" id="ARBA00023136"/>
    </source>
</evidence>
<evidence type="ECO:0000256" key="3">
    <source>
        <dbReference type="ARBA" id="ARBA00022448"/>
    </source>
</evidence>
<feature type="domain" description="TonB-dependent receptor-like beta-barrel" evidence="14">
    <location>
        <begin position="307"/>
        <end position="714"/>
    </location>
</feature>
<keyword evidence="4 11" id="KW-1134">Transmembrane beta strand</keyword>
<dbReference type="NCBIfam" id="TIGR01786">
    <property type="entry name" value="TonB-hemlactrns"/>
    <property type="match status" value="1"/>
</dbReference>
<evidence type="ECO:0000313" key="17">
    <source>
        <dbReference type="Proteomes" id="UP000074561"/>
    </source>
</evidence>
<dbReference type="PATRIC" id="fig|279113.9.peg.1636"/>
<evidence type="ECO:0000256" key="12">
    <source>
        <dbReference type="RuleBase" id="RU003357"/>
    </source>
</evidence>
<keyword evidence="10 11" id="KW-0998">Cell outer membrane</keyword>